<dbReference type="Gene3D" id="2.30.40.10">
    <property type="entry name" value="Urease, subunit C, domain 1"/>
    <property type="match status" value="1"/>
</dbReference>
<comment type="caution">
    <text evidence="1">Lacks conserved residue(s) required for the propagation of feature annotation.</text>
</comment>
<reference evidence="3" key="1">
    <citation type="submission" date="2023-10" db="EMBL/GenBank/DDBJ databases">
        <authorList>
            <person name="Domelevo Entfellner J.-B."/>
        </authorList>
    </citation>
    <scope>NUCLEOTIDE SEQUENCE</scope>
</reference>
<name>A0AA86VX09_9FABA</name>
<dbReference type="SUPFAM" id="SSF51556">
    <property type="entry name" value="Metallo-dependent hydrolases"/>
    <property type="match status" value="1"/>
</dbReference>
<sequence>MRENTESSESTRDVSREKQGGWPMLASFELEKIESLCRKFSLLISQKGFKLHVSEDSYKSDTETYNFSIVQNAAFMCLTFQVGKLADLVMWKPSFFGVKPEMVIKGGMVAWADVGDPNASIPTPEPVKMRPMFGTLGKAGGALSIAFAALDRRVNVQYGLNKRMEAVGNVRKLTKLDMKFNDSLPHITVDPEKYDVTADGEGLTSSATPSVPLSRNYFLF</sequence>
<dbReference type="Gramene" id="rna-AYBTSS11_LOCUS7020">
    <property type="protein sequence ID" value="CAJ1935643.1"/>
    <property type="gene ID" value="gene-AYBTSS11_LOCUS7020"/>
</dbReference>
<feature type="domain" description="Urease" evidence="2">
    <location>
        <begin position="64"/>
        <end position="220"/>
    </location>
</feature>
<dbReference type="GO" id="GO:0009039">
    <property type="term" value="F:urease activity"/>
    <property type="evidence" value="ECO:0007669"/>
    <property type="project" value="InterPro"/>
</dbReference>
<proteinExistence type="predicted"/>
<dbReference type="InterPro" id="IPR050112">
    <property type="entry name" value="Urease_alpha_subunit"/>
</dbReference>
<evidence type="ECO:0000259" key="2">
    <source>
        <dbReference type="PROSITE" id="PS51368"/>
    </source>
</evidence>
<dbReference type="AlphaFoldDB" id="A0AA86VX09"/>
<dbReference type="InterPro" id="IPR032466">
    <property type="entry name" value="Metal_Hydrolase"/>
</dbReference>
<organism evidence="3 4">
    <name type="scientific">Sphenostylis stenocarpa</name>
    <dbReference type="NCBI Taxonomy" id="92480"/>
    <lineage>
        <taxon>Eukaryota</taxon>
        <taxon>Viridiplantae</taxon>
        <taxon>Streptophyta</taxon>
        <taxon>Embryophyta</taxon>
        <taxon>Tracheophyta</taxon>
        <taxon>Spermatophyta</taxon>
        <taxon>Magnoliopsida</taxon>
        <taxon>eudicotyledons</taxon>
        <taxon>Gunneridae</taxon>
        <taxon>Pentapetalae</taxon>
        <taxon>rosids</taxon>
        <taxon>fabids</taxon>
        <taxon>Fabales</taxon>
        <taxon>Fabaceae</taxon>
        <taxon>Papilionoideae</taxon>
        <taxon>50 kb inversion clade</taxon>
        <taxon>NPAAA clade</taxon>
        <taxon>indigoferoid/millettioid clade</taxon>
        <taxon>Phaseoleae</taxon>
        <taxon>Sphenostylis</taxon>
    </lineage>
</organism>
<evidence type="ECO:0000313" key="3">
    <source>
        <dbReference type="EMBL" id="CAJ1935643.1"/>
    </source>
</evidence>
<dbReference type="InterPro" id="IPR017951">
    <property type="entry name" value="Urease_asu_c"/>
</dbReference>
<dbReference type="InterPro" id="IPR011059">
    <property type="entry name" value="Metal-dep_hydrolase_composite"/>
</dbReference>
<dbReference type="PANTHER" id="PTHR43440:SF1">
    <property type="entry name" value="UREASE"/>
    <property type="match status" value="1"/>
</dbReference>
<evidence type="ECO:0000313" key="4">
    <source>
        <dbReference type="Proteomes" id="UP001189624"/>
    </source>
</evidence>
<dbReference type="SUPFAM" id="SSF51338">
    <property type="entry name" value="Composite domain of metallo-dependent hydrolases"/>
    <property type="match status" value="1"/>
</dbReference>
<dbReference type="GO" id="GO:0016151">
    <property type="term" value="F:nickel cation binding"/>
    <property type="evidence" value="ECO:0007669"/>
    <property type="project" value="InterPro"/>
</dbReference>
<dbReference type="PROSITE" id="PS51368">
    <property type="entry name" value="UREASE_3"/>
    <property type="match status" value="1"/>
</dbReference>
<dbReference type="EMBL" id="OY731400">
    <property type="protein sequence ID" value="CAJ1935643.1"/>
    <property type="molecule type" value="Genomic_DNA"/>
</dbReference>
<protein>
    <recommendedName>
        <fullName evidence="2">Urease domain-containing protein</fullName>
    </recommendedName>
</protein>
<gene>
    <name evidence="3" type="ORF">AYBTSS11_LOCUS7020</name>
</gene>
<keyword evidence="4" id="KW-1185">Reference proteome</keyword>
<dbReference type="Gene3D" id="3.20.20.140">
    <property type="entry name" value="Metal-dependent hydrolases"/>
    <property type="match status" value="1"/>
</dbReference>
<accession>A0AA86VX09</accession>
<dbReference type="PANTHER" id="PTHR43440">
    <property type="entry name" value="UREASE"/>
    <property type="match status" value="1"/>
</dbReference>
<evidence type="ECO:0000256" key="1">
    <source>
        <dbReference type="PROSITE-ProRule" id="PRU00700"/>
    </source>
</evidence>
<dbReference type="Proteomes" id="UP001189624">
    <property type="component" value="Chromosome 3"/>
</dbReference>